<reference evidence="4" key="2">
    <citation type="submission" date="2013-04" db="EMBL/GenBank/DDBJ databases">
        <title>Genomic mechanisms accounting for the adaptation to parasitism in nematode-trapping fungi.</title>
        <authorList>
            <person name="Ahren D.G."/>
        </authorList>
    </citation>
    <scope>NUCLEOTIDE SEQUENCE [LARGE SCALE GENOMIC DNA]</scope>
    <source>
        <strain evidence="4">CBS 200.50</strain>
    </source>
</reference>
<reference evidence="3 4" key="1">
    <citation type="journal article" date="2013" name="PLoS Genet.">
        <title>Genomic mechanisms accounting for the adaptation to parasitism in nematode-trapping fungi.</title>
        <authorList>
            <person name="Meerupati T."/>
            <person name="Andersson K.M."/>
            <person name="Friman E."/>
            <person name="Kumar D."/>
            <person name="Tunlid A."/>
            <person name="Ahren D."/>
        </authorList>
    </citation>
    <scope>NUCLEOTIDE SEQUENCE [LARGE SCALE GENOMIC DNA]</scope>
    <source>
        <strain evidence="3 4">CBS 200.50</strain>
    </source>
</reference>
<evidence type="ECO:0000256" key="1">
    <source>
        <dbReference type="PROSITE-ProRule" id="PRU00023"/>
    </source>
</evidence>
<dbReference type="Gene3D" id="1.25.40.20">
    <property type="entry name" value="Ankyrin repeat-containing domain"/>
    <property type="match status" value="3"/>
</dbReference>
<dbReference type="eggNOG" id="KOG4177">
    <property type="taxonomic scope" value="Eukaryota"/>
</dbReference>
<dbReference type="PROSITE" id="PS50088">
    <property type="entry name" value="ANK_REPEAT"/>
    <property type="match status" value="2"/>
</dbReference>
<feature type="compositionally biased region" description="Basic and acidic residues" evidence="2">
    <location>
        <begin position="18"/>
        <end position="28"/>
    </location>
</feature>
<dbReference type="EMBL" id="AQGS01000285">
    <property type="protein sequence ID" value="EPS40637.1"/>
    <property type="molecule type" value="Genomic_DNA"/>
</dbReference>
<protein>
    <submittedName>
        <fullName evidence="3">Uncharacterized protein</fullName>
    </submittedName>
</protein>
<dbReference type="Pfam" id="PF13637">
    <property type="entry name" value="Ank_4"/>
    <property type="match status" value="1"/>
</dbReference>
<dbReference type="InterPro" id="IPR052391">
    <property type="entry name" value="E3_Ligase-Neurotoxin"/>
</dbReference>
<organism evidence="3 4">
    <name type="scientific">Dactylellina haptotyla (strain CBS 200.50)</name>
    <name type="common">Nematode-trapping fungus</name>
    <name type="synonym">Monacrosporium haptotylum</name>
    <dbReference type="NCBI Taxonomy" id="1284197"/>
    <lineage>
        <taxon>Eukaryota</taxon>
        <taxon>Fungi</taxon>
        <taxon>Dikarya</taxon>
        <taxon>Ascomycota</taxon>
        <taxon>Pezizomycotina</taxon>
        <taxon>Orbiliomycetes</taxon>
        <taxon>Orbiliales</taxon>
        <taxon>Orbiliaceae</taxon>
        <taxon>Dactylellina</taxon>
    </lineage>
</organism>
<gene>
    <name evidence="3" type="ORF">H072_5456</name>
</gene>
<feature type="repeat" description="ANK" evidence="1">
    <location>
        <begin position="233"/>
        <end position="259"/>
    </location>
</feature>
<evidence type="ECO:0000256" key="2">
    <source>
        <dbReference type="SAM" id="MobiDB-lite"/>
    </source>
</evidence>
<comment type="caution">
    <text evidence="3">The sequence shown here is derived from an EMBL/GenBank/DDBJ whole genome shotgun (WGS) entry which is preliminary data.</text>
</comment>
<dbReference type="AlphaFoldDB" id="S8BZ37"/>
<dbReference type="InterPro" id="IPR036770">
    <property type="entry name" value="Ankyrin_rpt-contain_sf"/>
</dbReference>
<feature type="compositionally biased region" description="Polar residues" evidence="2">
    <location>
        <begin position="37"/>
        <end position="48"/>
    </location>
</feature>
<keyword evidence="4" id="KW-1185">Reference proteome</keyword>
<dbReference type="STRING" id="1284197.S8BZ37"/>
<dbReference type="PROSITE" id="PS50297">
    <property type="entry name" value="ANK_REP_REGION"/>
    <property type="match status" value="1"/>
</dbReference>
<evidence type="ECO:0000313" key="3">
    <source>
        <dbReference type="EMBL" id="EPS40637.1"/>
    </source>
</evidence>
<proteinExistence type="predicted"/>
<accession>S8BZ37</accession>
<evidence type="ECO:0000313" key="4">
    <source>
        <dbReference type="Proteomes" id="UP000015100"/>
    </source>
</evidence>
<dbReference type="PRINTS" id="PR01415">
    <property type="entry name" value="ANKYRIN"/>
</dbReference>
<name>S8BZ37_DACHA</name>
<sequence>MADSTDPRTRFAYNYTRESQRVERRPLASHDNIAPGTPSNQYESSSRQLNERQENAADYASNINNIENLSLDSRYMGQEHLDAADFHRYNSNNANAKVPAAKANEKCKVCLTTNCVMNGGSIEAERLRAVLARMKTARSKAMATKIGMEYMDSYLDAFDNQWKLEVSMLRASFENHFTLKDGEIFPKNAPAYGFSPLTPFASLGKLELVSILIHEGASVGATVSERGSQPLAHAAAWLGNEDTVEVLLAAGADPNASNSHGLTALHFAAGTGNLKVVKQLVNVGADIDAEAMGFNGIHSLPIFHQLRKNQVEVYGSIIDFLIESGAKTDLHNMTGWTPLQYVCMAGSAEVARRLIKLGVPKEPLEALRKKAAYEWAFTGYYKDWAMRLEEKI</sequence>
<dbReference type="InterPro" id="IPR002110">
    <property type="entry name" value="Ankyrin_rpt"/>
</dbReference>
<feature type="region of interest" description="Disordered" evidence="2">
    <location>
        <begin position="1"/>
        <end position="50"/>
    </location>
</feature>
<dbReference type="Pfam" id="PF00023">
    <property type="entry name" value="Ank"/>
    <property type="match status" value="1"/>
</dbReference>
<feature type="repeat" description="ANK" evidence="1">
    <location>
        <begin position="260"/>
        <end position="292"/>
    </location>
</feature>
<dbReference type="OMA" id="ESNIRTK"/>
<dbReference type="OrthoDB" id="539213at2759"/>
<dbReference type="HOGENOM" id="CLU_704024_0_0_1"/>
<dbReference type="SMART" id="SM00248">
    <property type="entry name" value="ANK"/>
    <property type="match status" value="4"/>
</dbReference>
<dbReference type="Proteomes" id="UP000015100">
    <property type="component" value="Unassembled WGS sequence"/>
</dbReference>
<dbReference type="PANTHER" id="PTHR24133">
    <property type="entry name" value="ANKYRIN DOMAIN-CONTAINING"/>
    <property type="match status" value="1"/>
</dbReference>
<dbReference type="SUPFAM" id="SSF48403">
    <property type="entry name" value="Ankyrin repeat"/>
    <property type="match status" value="1"/>
</dbReference>
<dbReference type="PANTHER" id="PTHR24133:SF40">
    <property type="entry name" value="ANKYRIN REPEAT DOMAIN 44"/>
    <property type="match status" value="1"/>
</dbReference>
<keyword evidence="1" id="KW-0040">ANK repeat</keyword>